<evidence type="ECO:0000256" key="1">
    <source>
        <dbReference type="SAM" id="MobiDB-lite"/>
    </source>
</evidence>
<evidence type="ECO:0000313" key="4">
    <source>
        <dbReference type="Proteomes" id="UP000812287"/>
    </source>
</evidence>
<proteinExistence type="predicted"/>
<dbReference type="OrthoDB" id="3158487at2759"/>
<name>A0A9P7VIP3_9AGAR</name>
<evidence type="ECO:0000313" key="3">
    <source>
        <dbReference type="EMBL" id="KAG7441796.1"/>
    </source>
</evidence>
<dbReference type="GeneID" id="66101815"/>
<dbReference type="EMBL" id="MU250556">
    <property type="protein sequence ID" value="KAG7441796.1"/>
    <property type="molecule type" value="Genomic_DNA"/>
</dbReference>
<feature type="region of interest" description="Disordered" evidence="1">
    <location>
        <begin position="1"/>
        <end position="37"/>
    </location>
</feature>
<dbReference type="RefSeq" id="XP_043035296.1">
    <property type="nucleotide sequence ID" value="XM_043179521.1"/>
</dbReference>
<comment type="caution">
    <text evidence="3">The sequence shown here is derived from an EMBL/GenBank/DDBJ whole genome shotgun (WGS) entry which is preliminary data.</text>
</comment>
<feature type="transmembrane region" description="Helical" evidence="2">
    <location>
        <begin position="96"/>
        <end position="117"/>
    </location>
</feature>
<keyword evidence="2" id="KW-0472">Membrane</keyword>
<organism evidence="3 4">
    <name type="scientific">Guyanagaster necrorhizus</name>
    <dbReference type="NCBI Taxonomy" id="856835"/>
    <lineage>
        <taxon>Eukaryota</taxon>
        <taxon>Fungi</taxon>
        <taxon>Dikarya</taxon>
        <taxon>Basidiomycota</taxon>
        <taxon>Agaricomycotina</taxon>
        <taxon>Agaricomycetes</taxon>
        <taxon>Agaricomycetidae</taxon>
        <taxon>Agaricales</taxon>
        <taxon>Marasmiineae</taxon>
        <taxon>Physalacriaceae</taxon>
        <taxon>Guyanagaster</taxon>
    </lineage>
</organism>
<reference evidence="3" key="1">
    <citation type="submission" date="2020-11" db="EMBL/GenBank/DDBJ databases">
        <title>Adaptations for nitrogen fixation in a non-lichenized fungal sporocarp promotes dispersal by wood-feeding termites.</title>
        <authorList>
            <consortium name="DOE Joint Genome Institute"/>
            <person name="Koch R.A."/>
            <person name="Yoon G."/>
            <person name="Arayal U."/>
            <person name="Lail K."/>
            <person name="Amirebrahimi M."/>
            <person name="Labutti K."/>
            <person name="Lipzen A."/>
            <person name="Riley R."/>
            <person name="Barry K."/>
            <person name="Henrissat B."/>
            <person name="Grigoriev I.V."/>
            <person name="Herr J.R."/>
            <person name="Aime M.C."/>
        </authorList>
    </citation>
    <scope>NUCLEOTIDE SEQUENCE</scope>
    <source>
        <strain evidence="3">MCA 3950</strain>
    </source>
</reference>
<sequence length="145" mass="16228">MEEEEPEKVKFLPSSSSQEESSSLINSDLSPPRSSSMLPSSTGIARLGNTLWMIIGLLIVAAATATLHHLFLSFLHGREVQQQFWIKNSSNALSTSIQWLCAASVSLSLTQLIWWFIRRRPFTVVQLNHLFGLPSPFLIIIMGLF</sequence>
<evidence type="ECO:0000256" key="2">
    <source>
        <dbReference type="SAM" id="Phobius"/>
    </source>
</evidence>
<feature type="transmembrane region" description="Helical" evidence="2">
    <location>
        <begin position="51"/>
        <end position="75"/>
    </location>
</feature>
<keyword evidence="4" id="KW-1185">Reference proteome</keyword>
<dbReference type="AlphaFoldDB" id="A0A9P7VIP3"/>
<dbReference type="Proteomes" id="UP000812287">
    <property type="component" value="Unassembled WGS sequence"/>
</dbReference>
<protein>
    <submittedName>
        <fullName evidence="3">Uncharacterized protein</fullName>
    </submittedName>
</protein>
<keyword evidence="2" id="KW-0812">Transmembrane</keyword>
<feature type="transmembrane region" description="Helical" evidence="2">
    <location>
        <begin position="123"/>
        <end position="144"/>
    </location>
</feature>
<feature type="compositionally biased region" description="Low complexity" evidence="1">
    <location>
        <begin position="14"/>
        <end position="37"/>
    </location>
</feature>
<accession>A0A9P7VIP3</accession>
<gene>
    <name evidence="3" type="ORF">BT62DRAFT_1079752</name>
</gene>
<keyword evidence="2" id="KW-1133">Transmembrane helix</keyword>